<evidence type="ECO:0000256" key="6">
    <source>
        <dbReference type="ARBA" id="ARBA00023004"/>
    </source>
</evidence>
<dbReference type="Gene3D" id="2.30.30.90">
    <property type="match status" value="1"/>
</dbReference>
<evidence type="ECO:0000256" key="11">
    <source>
        <dbReference type="ARBA" id="ARBA00023211"/>
    </source>
</evidence>
<keyword evidence="11" id="KW-0464">Manganese</keyword>
<dbReference type="InterPro" id="IPR011991">
    <property type="entry name" value="ArsR-like_HTH"/>
</dbReference>
<evidence type="ECO:0000256" key="12">
    <source>
        <dbReference type="ARBA" id="ARBA00032593"/>
    </source>
</evidence>
<dbReference type="Pfam" id="PF02742">
    <property type="entry name" value="Fe_dep_repr_C"/>
    <property type="match status" value="1"/>
</dbReference>
<dbReference type="InterPro" id="IPR036388">
    <property type="entry name" value="WH-like_DNA-bd_sf"/>
</dbReference>
<feature type="domain" description="HTH dtxR-type" evidence="13">
    <location>
        <begin position="12"/>
        <end position="74"/>
    </location>
</feature>
<evidence type="ECO:0000256" key="9">
    <source>
        <dbReference type="ARBA" id="ARBA00023159"/>
    </source>
</evidence>
<evidence type="ECO:0000256" key="4">
    <source>
        <dbReference type="ARBA" id="ARBA00022490"/>
    </source>
</evidence>
<dbReference type="InterPro" id="IPR022687">
    <property type="entry name" value="HTH_DTXR"/>
</dbReference>
<dbReference type="InterPro" id="IPR050536">
    <property type="entry name" value="DtxR_MntR_Metal-Reg"/>
</dbReference>
<dbReference type="SUPFAM" id="SSF50037">
    <property type="entry name" value="C-terminal domain of transcriptional repressors"/>
    <property type="match status" value="1"/>
</dbReference>
<dbReference type="Pfam" id="PF04023">
    <property type="entry name" value="FeoA"/>
    <property type="match status" value="1"/>
</dbReference>
<dbReference type="Proteomes" id="UP000198976">
    <property type="component" value="Chromosome I"/>
</dbReference>
<organism evidence="14 15">
    <name type="scientific">Schaalia radingae</name>
    <dbReference type="NCBI Taxonomy" id="131110"/>
    <lineage>
        <taxon>Bacteria</taxon>
        <taxon>Bacillati</taxon>
        <taxon>Actinomycetota</taxon>
        <taxon>Actinomycetes</taxon>
        <taxon>Actinomycetales</taxon>
        <taxon>Actinomycetaceae</taxon>
        <taxon>Schaalia</taxon>
    </lineage>
</organism>
<dbReference type="InterPro" id="IPR022689">
    <property type="entry name" value="Iron_dep_repressor"/>
</dbReference>
<comment type="similarity">
    <text evidence="2">Belongs to the DtxR/MntR family.</text>
</comment>
<dbReference type="PROSITE" id="PS50944">
    <property type="entry name" value="HTH_DTXR"/>
    <property type="match status" value="1"/>
</dbReference>
<evidence type="ECO:0000256" key="3">
    <source>
        <dbReference type="ARBA" id="ARBA00011738"/>
    </source>
</evidence>
<dbReference type="CDD" id="cd00090">
    <property type="entry name" value="HTH_ARSR"/>
    <property type="match status" value="1"/>
</dbReference>
<dbReference type="Gene3D" id="1.10.60.10">
    <property type="entry name" value="Iron dependent repressor, metal binding and dimerisation domain"/>
    <property type="match status" value="1"/>
</dbReference>
<keyword evidence="9" id="KW-0010">Activator</keyword>
<dbReference type="InterPro" id="IPR008988">
    <property type="entry name" value="Transcriptional_repressor_C"/>
</dbReference>
<dbReference type="SUPFAM" id="SSF46785">
    <property type="entry name" value="Winged helix' DNA-binding domain"/>
    <property type="match status" value="1"/>
</dbReference>
<evidence type="ECO:0000313" key="14">
    <source>
        <dbReference type="EMBL" id="SDT96846.1"/>
    </source>
</evidence>
<evidence type="ECO:0000256" key="7">
    <source>
        <dbReference type="ARBA" id="ARBA00023015"/>
    </source>
</evidence>
<evidence type="ECO:0000256" key="5">
    <source>
        <dbReference type="ARBA" id="ARBA00022491"/>
    </source>
</evidence>
<dbReference type="Pfam" id="PF01325">
    <property type="entry name" value="Fe_dep_repress"/>
    <property type="match status" value="1"/>
</dbReference>
<reference evidence="14 15" key="1">
    <citation type="submission" date="2016-10" db="EMBL/GenBank/DDBJ databases">
        <authorList>
            <person name="Varghese N."/>
            <person name="Submissions S."/>
        </authorList>
    </citation>
    <scope>NUCLEOTIDE SEQUENCE [LARGE SCALE GENOMIC DNA]</scope>
    <source>
        <strain evidence="14 15">DSM 9169</strain>
    </source>
</reference>
<dbReference type="SMART" id="SM00529">
    <property type="entry name" value="HTH_DTXR"/>
    <property type="match status" value="1"/>
</dbReference>
<dbReference type="PANTHER" id="PTHR33238">
    <property type="entry name" value="IRON (METAL) DEPENDENT REPRESSOR, DTXR FAMILY"/>
    <property type="match status" value="1"/>
</dbReference>
<sequence length="242" mass="26826">MEHHDDLRDVPITQMTQDYLKTIYSAGEWSGAGVSVNDLAARMGVVASTASENVKRLKDQGLVEHEPYHKVHLTEKGRAIAVGVVRRHRLLETYLYEKLDFEWDEVHREAEILEHAVSETLLEHLDRALGFPMRDPHGDPIPAPDGTRLAPGMMPLSDVVEGTDTVIVRISDGHPQMLRDLASRGIALDARITVVRRSPALGTLTLDVRESGEERAHTVEIGDVAADAIFVATDPDDLHVEQ</sequence>
<keyword evidence="10" id="KW-0804">Transcription</keyword>
<keyword evidence="15" id="KW-1185">Reference proteome</keyword>
<protein>
    <recommendedName>
        <fullName evidence="12">Manganese transport regulator</fullName>
    </recommendedName>
</protein>
<keyword evidence="8" id="KW-0238">DNA-binding</keyword>
<dbReference type="EMBL" id="LT629792">
    <property type="protein sequence ID" value="SDT96846.1"/>
    <property type="molecule type" value="Genomic_DNA"/>
</dbReference>
<accession>A0ABY0V8A7</accession>
<keyword evidence="5" id="KW-0678">Repressor</keyword>
<keyword evidence="6" id="KW-0408">Iron</keyword>
<dbReference type="PANTHER" id="PTHR33238:SF11">
    <property type="entry name" value="TRANSCRIPTIONAL REGULATOR MNTR"/>
    <property type="match status" value="1"/>
</dbReference>
<dbReference type="InterPro" id="IPR038157">
    <property type="entry name" value="FeoA_core_dom"/>
</dbReference>
<evidence type="ECO:0000256" key="8">
    <source>
        <dbReference type="ARBA" id="ARBA00023125"/>
    </source>
</evidence>
<dbReference type="InterPro" id="IPR001367">
    <property type="entry name" value="Fe_dep_repressor"/>
</dbReference>
<proteinExistence type="inferred from homology"/>
<dbReference type="SUPFAM" id="SSF47979">
    <property type="entry name" value="Iron-dependent repressor protein, dimerization domain"/>
    <property type="match status" value="1"/>
</dbReference>
<dbReference type="InterPro" id="IPR036421">
    <property type="entry name" value="Fe_dep_repressor_sf"/>
</dbReference>
<evidence type="ECO:0000313" key="15">
    <source>
        <dbReference type="Proteomes" id="UP000198976"/>
    </source>
</evidence>
<dbReference type="RefSeq" id="WP_058236952.1">
    <property type="nucleotide sequence ID" value="NZ_LT629792.1"/>
</dbReference>
<dbReference type="Gene3D" id="1.10.10.10">
    <property type="entry name" value="Winged helix-like DNA-binding domain superfamily/Winged helix DNA-binding domain"/>
    <property type="match status" value="1"/>
</dbReference>
<gene>
    <name evidence="14" type="ORF">SAMN04489714_1309</name>
</gene>
<evidence type="ECO:0000256" key="2">
    <source>
        <dbReference type="ARBA" id="ARBA00007871"/>
    </source>
</evidence>
<dbReference type="InterPro" id="IPR036390">
    <property type="entry name" value="WH_DNA-bd_sf"/>
</dbReference>
<comment type="subunit">
    <text evidence="3">Homodimer.</text>
</comment>
<keyword evidence="4" id="KW-0963">Cytoplasm</keyword>
<comment type="subcellular location">
    <subcellularLocation>
        <location evidence="1">Cytoplasm</location>
    </subcellularLocation>
</comment>
<keyword evidence="7" id="KW-0805">Transcription regulation</keyword>
<evidence type="ECO:0000256" key="1">
    <source>
        <dbReference type="ARBA" id="ARBA00004496"/>
    </source>
</evidence>
<evidence type="ECO:0000259" key="13">
    <source>
        <dbReference type="PROSITE" id="PS50944"/>
    </source>
</evidence>
<evidence type="ECO:0000256" key="10">
    <source>
        <dbReference type="ARBA" id="ARBA00023163"/>
    </source>
</evidence>
<name>A0ABY0V8A7_9ACTO</name>
<dbReference type="InterPro" id="IPR007167">
    <property type="entry name" value="Fe-transptr_FeoA-like"/>
</dbReference>
<dbReference type="SMART" id="SM00899">
    <property type="entry name" value="FeoA"/>
    <property type="match status" value="1"/>
</dbReference>